<dbReference type="EMBL" id="JAACXV010000055">
    <property type="protein sequence ID" value="KAF7285430.1"/>
    <property type="molecule type" value="Genomic_DNA"/>
</dbReference>
<name>A0A834IX01_RHYFE</name>
<dbReference type="AlphaFoldDB" id="A0A834IX01"/>
<keyword evidence="1" id="KW-0732">Signal</keyword>
<sequence>MKGILYLLAILNCTLFCSGYYDNYYSYSISDGTCRGRRAVGEDVVLDGETNMIKQRILSWLGHGQYRITCIRARNNLSQRADAGTARIIEGVEVWVEDMSPSRITATTTSPYRQIYIGGQRYCSC</sequence>
<keyword evidence="3" id="KW-1185">Reference proteome</keyword>
<gene>
    <name evidence="2" type="ORF">GWI33_010679</name>
</gene>
<feature type="signal peptide" evidence="1">
    <location>
        <begin position="1"/>
        <end position="19"/>
    </location>
</feature>
<protein>
    <submittedName>
        <fullName evidence="2">Uncharacterized protein</fullName>
    </submittedName>
</protein>
<reference evidence="2" key="1">
    <citation type="submission" date="2020-08" db="EMBL/GenBank/DDBJ databases">
        <title>Genome sequencing and assembly of the red palm weevil Rhynchophorus ferrugineus.</title>
        <authorList>
            <person name="Dias G.B."/>
            <person name="Bergman C.M."/>
            <person name="Manee M."/>
        </authorList>
    </citation>
    <scope>NUCLEOTIDE SEQUENCE</scope>
    <source>
        <strain evidence="2">AA-2017</strain>
        <tissue evidence="2">Whole larva</tissue>
    </source>
</reference>
<evidence type="ECO:0000313" key="3">
    <source>
        <dbReference type="Proteomes" id="UP000625711"/>
    </source>
</evidence>
<comment type="caution">
    <text evidence="2">The sequence shown here is derived from an EMBL/GenBank/DDBJ whole genome shotgun (WGS) entry which is preliminary data.</text>
</comment>
<evidence type="ECO:0000256" key="1">
    <source>
        <dbReference type="SAM" id="SignalP"/>
    </source>
</evidence>
<dbReference type="Proteomes" id="UP000625711">
    <property type="component" value="Unassembled WGS sequence"/>
</dbReference>
<evidence type="ECO:0000313" key="2">
    <source>
        <dbReference type="EMBL" id="KAF7285430.1"/>
    </source>
</evidence>
<organism evidence="2 3">
    <name type="scientific">Rhynchophorus ferrugineus</name>
    <name type="common">Red palm weevil</name>
    <name type="synonym">Curculio ferrugineus</name>
    <dbReference type="NCBI Taxonomy" id="354439"/>
    <lineage>
        <taxon>Eukaryota</taxon>
        <taxon>Metazoa</taxon>
        <taxon>Ecdysozoa</taxon>
        <taxon>Arthropoda</taxon>
        <taxon>Hexapoda</taxon>
        <taxon>Insecta</taxon>
        <taxon>Pterygota</taxon>
        <taxon>Neoptera</taxon>
        <taxon>Endopterygota</taxon>
        <taxon>Coleoptera</taxon>
        <taxon>Polyphaga</taxon>
        <taxon>Cucujiformia</taxon>
        <taxon>Curculionidae</taxon>
        <taxon>Dryophthorinae</taxon>
        <taxon>Rhynchophorus</taxon>
    </lineage>
</organism>
<proteinExistence type="predicted"/>
<feature type="chain" id="PRO_5033058131" evidence="1">
    <location>
        <begin position="20"/>
        <end position="125"/>
    </location>
</feature>
<accession>A0A834IX01</accession>